<dbReference type="AlphaFoldDB" id="A0A146EY87"/>
<reference evidence="3" key="2">
    <citation type="submission" date="2016-02" db="EMBL/GenBank/DDBJ databases">
        <title>Genome sequencing of Aspergillus luchuensis NBRC 4314.</title>
        <authorList>
            <person name="Yamada O."/>
        </authorList>
    </citation>
    <scope>NUCLEOTIDE SEQUENCE [LARGE SCALE GENOMIC DNA]</scope>
    <source>
        <strain evidence="3">RIB 2604</strain>
    </source>
</reference>
<feature type="region of interest" description="Disordered" evidence="1">
    <location>
        <begin position="1"/>
        <end position="42"/>
    </location>
</feature>
<evidence type="ECO:0000313" key="2">
    <source>
        <dbReference type="EMBL" id="GAT18749.1"/>
    </source>
</evidence>
<comment type="caution">
    <text evidence="2">The sequence shown here is derived from an EMBL/GenBank/DDBJ whole genome shotgun (WGS) entry which is preliminary data.</text>
</comment>
<organism evidence="2 3">
    <name type="scientific">Aspergillus kawachii</name>
    <name type="common">White koji mold</name>
    <name type="synonym">Aspergillus awamori var. kawachi</name>
    <dbReference type="NCBI Taxonomy" id="1069201"/>
    <lineage>
        <taxon>Eukaryota</taxon>
        <taxon>Fungi</taxon>
        <taxon>Dikarya</taxon>
        <taxon>Ascomycota</taxon>
        <taxon>Pezizomycotina</taxon>
        <taxon>Eurotiomycetes</taxon>
        <taxon>Eurotiomycetidae</taxon>
        <taxon>Eurotiales</taxon>
        <taxon>Aspergillaceae</taxon>
        <taxon>Aspergillus</taxon>
        <taxon>Aspergillus subgen. Circumdati</taxon>
    </lineage>
</organism>
<gene>
    <name evidence="2" type="ORF">RIB2604_00102440</name>
</gene>
<accession>A0A146EY87</accession>
<protein>
    <submittedName>
        <fullName evidence="2">RNA Polymerase II CTD phosphatase Fcp1</fullName>
    </submittedName>
</protein>
<name>A0A146EY87_ASPKA</name>
<dbReference type="EMBL" id="BCWF01000001">
    <property type="protein sequence ID" value="GAT18749.1"/>
    <property type="molecule type" value="Genomic_DNA"/>
</dbReference>
<feature type="compositionally biased region" description="Gly residues" evidence="1">
    <location>
        <begin position="13"/>
        <end position="28"/>
    </location>
</feature>
<reference evidence="2 3" key="1">
    <citation type="journal article" date="2016" name="DNA Res.">
        <title>Genome sequence of Aspergillus luchuensis NBRC 4314.</title>
        <authorList>
            <person name="Yamada O."/>
            <person name="Machida M."/>
            <person name="Hosoyama A."/>
            <person name="Goto M."/>
            <person name="Takahashi T."/>
            <person name="Futagami T."/>
            <person name="Yamagata Y."/>
            <person name="Takeuchi M."/>
            <person name="Kobayashi T."/>
            <person name="Koike H."/>
            <person name="Abe K."/>
            <person name="Asai K."/>
            <person name="Arita M."/>
            <person name="Fujita N."/>
            <person name="Fukuda K."/>
            <person name="Higa K."/>
            <person name="Horikawa H."/>
            <person name="Ishikawa T."/>
            <person name="Jinno K."/>
            <person name="Kato Y."/>
            <person name="Kirimura K."/>
            <person name="Mizutani O."/>
            <person name="Nakasone K."/>
            <person name="Sano M."/>
            <person name="Shiraishi Y."/>
            <person name="Tsukahara M."/>
            <person name="Gomi K."/>
        </authorList>
    </citation>
    <scope>NUCLEOTIDE SEQUENCE [LARGE SCALE GENOMIC DNA]</scope>
    <source>
        <strain evidence="2 3">RIB 2604</strain>
    </source>
</reference>
<sequence>MGRFSQGSEMKGGMEGSGGGVPLGGKANGGMEKHMVDGFDGF</sequence>
<evidence type="ECO:0000256" key="1">
    <source>
        <dbReference type="SAM" id="MobiDB-lite"/>
    </source>
</evidence>
<evidence type="ECO:0000313" key="3">
    <source>
        <dbReference type="Proteomes" id="UP000075230"/>
    </source>
</evidence>
<feature type="compositionally biased region" description="Basic and acidic residues" evidence="1">
    <location>
        <begin position="31"/>
        <end position="42"/>
    </location>
</feature>
<dbReference type="Proteomes" id="UP000075230">
    <property type="component" value="Unassembled WGS sequence"/>
</dbReference>
<proteinExistence type="predicted"/>